<proteinExistence type="predicted"/>
<gene>
    <name evidence="3" type="ORF">Slin15195_G114140</name>
</gene>
<accession>A0A9Q9EPH0</accession>
<dbReference type="Proteomes" id="UP001056384">
    <property type="component" value="Chromosome 10"/>
</dbReference>
<keyword evidence="4" id="KW-1185">Reference proteome</keyword>
<evidence type="ECO:0000256" key="2">
    <source>
        <dbReference type="SAM" id="SignalP"/>
    </source>
</evidence>
<dbReference type="Gene3D" id="2.115.10.20">
    <property type="entry name" value="Glycosyl hydrolase domain, family 43"/>
    <property type="match status" value="2"/>
</dbReference>
<organism evidence="3 4">
    <name type="scientific">Septoria linicola</name>
    <dbReference type="NCBI Taxonomy" id="215465"/>
    <lineage>
        <taxon>Eukaryota</taxon>
        <taxon>Fungi</taxon>
        <taxon>Dikarya</taxon>
        <taxon>Ascomycota</taxon>
        <taxon>Pezizomycotina</taxon>
        <taxon>Dothideomycetes</taxon>
        <taxon>Dothideomycetidae</taxon>
        <taxon>Mycosphaerellales</taxon>
        <taxon>Mycosphaerellaceae</taxon>
        <taxon>Septoria</taxon>
    </lineage>
</organism>
<dbReference type="AlphaFoldDB" id="A0A9Q9EPH0"/>
<dbReference type="InterPro" id="IPR023296">
    <property type="entry name" value="Glyco_hydro_beta-prop_sf"/>
</dbReference>
<keyword evidence="1" id="KW-0119">Carbohydrate metabolism</keyword>
<dbReference type="EMBL" id="CP099427">
    <property type="protein sequence ID" value="USW58095.1"/>
    <property type="molecule type" value="Genomic_DNA"/>
</dbReference>
<evidence type="ECO:0000313" key="3">
    <source>
        <dbReference type="EMBL" id="USW58095.1"/>
    </source>
</evidence>
<dbReference type="InterPro" id="IPR052176">
    <property type="entry name" value="Glycosyl_Hydrlase_43_Enz"/>
</dbReference>
<sequence>MKASLSYATAALLYLTAPTTAQNDVPLITNQWTADPSAYNHGGRLYLCPSHDIDAGVPPNSEGDHFAMRDYHVFSFNNSIGSPITDHGIALKLEDVPWASHQLWAPEVAYRDGCGLFKADESFIPGTFSIDPAAYTAPNGVPYLMWGGLHGGQLQCWQNKSRYDPAWAGQKEPETGNALSPQIARLSNTMHTLGESPRDLVILAPETEKPIQATDKGPEVL</sequence>
<dbReference type="PANTHER" id="PTHR43772">
    <property type="entry name" value="ENDO-1,4-BETA-XYLANASE"/>
    <property type="match status" value="1"/>
</dbReference>
<dbReference type="SUPFAM" id="SSF75005">
    <property type="entry name" value="Arabinanase/levansucrase/invertase"/>
    <property type="match status" value="1"/>
</dbReference>
<reference evidence="3" key="1">
    <citation type="submission" date="2022-06" db="EMBL/GenBank/DDBJ databases">
        <title>Complete genome sequences of two strains of the flax pathogen Septoria linicola.</title>
        <authorList>
            <person name="Lapalu N."/>
            <person name="Simon A."/>
            <person name="Demenou B."/>
            <person name="Paumier D."/>
            <person name="Guillot M.-P."/>
            <person name="Gout L."/>
            <person name="Valade R."/>
        </authorList>
    </citation>
    <scope>NUCLEOTIDE SEQUENCE</scope>
    <source>
        <strain evidence="3">SE15195</strain>
    </source>
</reference>
<feature type="signal peptide" evidence="2">
    <location>
        <begin position="1"/>
        <end position="21"/>
    </location>
</feature>
<dbReference type="PANTHER" id="PTHR43772:SF2">
    <property type="entry name" value="PUTATIVE (AFU_ORTHOLOGUE AFUA_2G04480)-RELATED"/>
    <property type="match status" value="1"/>
</dbReference>
<evidence type="ECO:0000313" key="4">
    <source>
        <dbReference type="Proteomes" id="UP001056384"/>
    </source>
</evidence>
<evidence type="ECO:0000256" key="1">
    <source>
        <dbReference type="ARBA" id="ARBA00023277"/>
    </source>
</evidence>
<name>A0A9Q9EPH0_9PEZI</name>
<keyword evidence="2" id="KW-0732">Signal</keyword>
<protein>
    <submittedName>
        <fullName evidence="3">Glycosyl hydrolase, five-bladed beta-propellor domain superfamily</fullName>
    </submittedName>
</protein>
<keyword evidence="3" id="KW-0378">Hydrolase</keyword>
<feature type="chain" id="PRO_5040509999" evidence="2">
    <location>
        <begin position="22"/>
        <end position="221"/>
    </location>
</feature>
<dbReference type="GO" id="GO:0016787">
    <property type="term" value="F:hydrolase activity"/>
    <property type="evidence" value="ECO:0007669"/>
    <property type="project" value="UniProtKB-KW"/>
</dbReference>